<dbReference type="AlphaFoldDB" id="A0A9W9I546"/>
<dbReference type="EMBL" id="JAPQKN010000002">
    <property type="protein sequence ID" value="KAJ5168164.1"/>
    <property type="molecule type" value="Genomic_DNA"/>
</dbReference>
<gene>
    <name evidence="2" type="ORF">N7482_003758</name>
</gene>
<name>A0A9W9I546_9EURO</name>
<feature type="signal peptide" evidence="1">
    <location>
        <begin position="1"/>
        <end position="16"/>
    </location>
</feature>
<dbReference type="RefSeq" id="XP_056544625.1">
    <property type="nucleotide sequence ID" value="XM_056685883.1"/>
</dbReference>
<feature type="chain" id="PRO_5040894498" evidence="1">
    <location>
        <begin position="17"/>
        <end position="425"/>
    </location>
</feature>
<evidence type="ECO:0000313" key="2">
    <source>
        <dbReference type="EMBL" id="KAJ5168164.1"/>
    </source>
</evidence>
<keyword evidence="3" id="KW-1185">Reference proteome</keyword>
<sequence>MHLLWTIIPMLFTASAAPADRSFPDTHRDGNLVLSHDGTADDINPSNLESWRSVVENDGHKRDYLNMKETDEAPTPTITAFMAGDPANTGLVKRTTKACKPKTTSKPSCSMKDADPDEGLNSAQCICNGVTLPLLTPTHVTMVTQSCDYTAIPTSGHITTTPHLGPATTDTKHCQVCTPVVNNEDECTSIKNCVVQTGAVTVQAGSSSVHVGTMTGSALYTGISKALESLCPSVTQTTSMTGCETGTAKIKNVPYVNAGFLAEGTIDVKVEASQYNVTSLRDAMIRSAALTAMNAASGKNCYKVDYDTEEYRKRDDTSRWAKWLPSFVKRGDIMPPDRHTDVTFCNTVGFAGVNYYNPWWREHDAGASDYLDVNYSFDSNGGGAFACEMLEAMVDSLAIVAPEFAVGDIELGEAIDVICEKAEGL</sequence>
<evidence type="ECO:0000256" key="1">
    <source>
        <dbReference type="SAM" id="SignalP"/>
    </source>
</evidence>
<evidence type="ECO:0000313" key="3">
    <source>
        <dbReference type="Proteomes" id="UP001149163"/>
    </source>
</evidence>
<dbReference type="Proteomes" id="UP001149163">
    <property type="component" value="Unassembled WGS sequence"/>
</dbReference>
<reference evidence="2" key="2">
    <citation type="journal article" date="2023" name="IMA Fungus">
        <title>Comparative genomic study of the Penicillium genus elucidates a diverse pangenome and 15 lateral gene transfer events.</title>
        <authorList>
            <person name="Petersen C."/>
            <person name="Sorensen T."/>
            <person name="Nielsen M.R."/>
            <person name="Sondergaard T.E."/>
            <person name="Sorensen J.L."/>
            <person name="Fitzpatrick D.A."/>
            <person name="Frisvad J.C."/>
            <person name="Nielsen K.L."/>
        </authorList>
    </citation>
    <scope>NUCLEOTIDE SEQUENCE</scope>
    <source>
        <strain evidence="2">IBT 26290</strain>
    </source>
</reference>
<dbReference type="OrthoDB" id="1896086at2759"/>
<proteinExistence type="predicted"/>
<comment type="caution">
    <text evidence="2">The sequence shown here is derived from an EMBL/GenBank/DDBJ whole genome shotgun (WGS) entry which is preliminary data.</text>
</comment>
<protein>
    <submittedName>
        <fullName evidence="2">Uncharacterized protein</fullName>
    </submittedName>
</protein>
<accession>A0A9W9I546</accession>
<keyword evidence="1" id="KW-0732">Signal</keyword>
<dbReference type="GeneID" id="81425059"/>
<reference evidence="2" key="1">
    <citation type="submission" date="2022-11" db="EMBL/GenBank/DDBJ databases">
        <authorList>
            <person name="Petersen C."/>
        </authorList>
    </citation>
    <scope>NUCLEOTIDE SEQUENCE</scope>
    <source>
        <strain evidence="2">IBT 26290</strain>
    </source>
</reference>
<organism evidence="2 3">
    <name type="scientific">Penicillium canariense</name>
    <dbReference type="NCBI Taxonomy" id="189055"/>
    <lineage>
        <taxon>Eukaryota</taxon>
        <taxon>Fungi</taxon>
        <taxon>Dikarya</taxon>
        <taxon>Ascomycota</taxon>
        <taxon>Pezizomycotina</taxon>
        <taxon>Eurotiomycetes</taxon>
        <taxon>Eurotiomycetidae</taxon>
        <taxon>Eurotiales</taxon>
        <taxon>Aspergillaceae</taxon>
        <taxon>Penicillium</taxon>
    </lineage>
</organism>